<dbReference type="InterPro" id="IPR008025">
    <property type="entry name" value="CPI-17"/>
</dbReference>
<organism evidence="6">
    <name type="scientific">Ursus maritimus</name>
    <name type="common">Polar bear</name>
    <name type="synonym">Thalarctos maritimus</name>
    <dbReference type="NCBI Taxonomy" id="29073"/>
    <lineage>
        <taxon>Eukaryota</taxon>
        <taxon>Metazoa</taxon>
        <taxon>Chordata</taxon>
        <taxon>Craniata</taxon>
        <taxon>Vertebrata</taxon>
        <taxon>Euteleostomi</taxon>
        <taxon>Mammalia</taxon>
        <taxon>Eutheria</taxon>
        <taxon>Laurasiatheria</taxon>
        <taxon>Carnivora</taxon>
        <taxon>Caniformia</taxon>
        <taxon>Ursidae</taxon>
        <taxon>Ursus</taxon>
    </lineage>
</organism>
<protein>
    <recommendedName>
        <fullName evidence="4">Protein phosphatase 1 regulatory subunit 14</fullName>
    </recommendedName>
</protein>
<comment type="similarity">
    <text evidence="1 4">Belongs to the PP1 inhibitor family.</text>
</comment>
<proteinExistence type="inferred from homology"/>
<evidence type="ECO:0000256" key="4">
    <source>
        <dbReference type="RuleBase" id="RU369059"/>
    </source>
</evidence>
<evidence type="ECO:0000256" key="5">
    <source>
        <dbReference type="SAM" id="MobiDB-lite"/>
    </source>
</evidence>
<dbReference type="GO" id="GO:0005737">
    <property type="term" value="C:cytoplasm"/>
    <property type="evidence" value="ECO:0007669"/>
    <property type="project" value="UniProtKB-SubCell"/>
</dbReference>
<dbReference type="Ensembl" id="ENSUMAT00000029860.1">
    <property type="protein sequence ID" value="ENSUMAP00000025230.1"/>
    <property type="gene ID" value="ENSUMAG00000018378.1"/>
</dbReference>
<keyword evidence="4" id="KW-0963">Cytoplasm</keyword>
<comment type="function">
    <text evidence="4">Inhibitor of PPP1CA.</text>
</comment>
<dbReference type="AlphaFoldDB" id="A0A452UVM2"/>
<reference evidence="6" key="1">
    <citation type="submission" date="2019-03" db="UniProtKB">
        <authorList>
            <consortium name="Ensembl"/>
        </authorList>
    </citation>
    <scope>IDENTIFICATION</scope>
</reference>
<accession>A0A452UVM2</accession>
<feature type="region of interest" description="Disordered" evidence="5">
    <location>
        <begin position="45"/>
        <end position="74"/>
    </location>
</feature>
<evidence type="ECO:0000256" key="3">
    <source>
        <dbReference type="ARBA" id="ARBA00023272"/>
    </source>
</evidence>
<comment type="subcellular location">
    <subcellularLocation>
        <location evidence="4">Cytoplasm</location>
    </subcellularLocation>
</comment>
<keyword evidence="2 4" id="KW-0597">Phosphoprotein</keyword>
<feature type="compositionally biased region" description="Polar residues" evidence="5">
    <location>
        <begin position="57"/>
        <end position="74"/>
    </location>
</feature>
<dbReference type="Gene3D" id="1.10.150.220">
    <property type="entry name" value="CPI-17"/>
    <property type="match status" value="1"/>
</dbReference>
<evidence type="ECO:0000313" key="6">
    <source>
        <dbReference type="Ensembl" id="ENSUMAP00000025230"/>
    </source>
</evidence>
<dbReference type="InterPro" id="IPR036658">
    <property type="entry name" value="CPI-17_sf"/>
</dbReference>
<keyword evidence="3 4" id="KW-0650">Protein phosphatase inhibitor</keyword>
<dbReference type="SUPFAM" id="SSF81790">
    <property type="entry name" value="Myosin phosphatase inhibitor 17kDa protein, CPI-17"/>
    <property type="match status" value="1"/>
</dbReference>
<sequence>MPDEVNIDELLELESEEDRSRKIQVGPLPRPQDFVQELLGKLRGLHKQPGLRPPSPSGNRSLSPIQDSARTAPP</sequence>
<evidence type="ECO:0000256" key="2">
    <source>
        <dbReference type="ARBA" id="ARBA00022553"/>
    </source>
</evidence>
<dbReference type="GO" id="GO:0004864">
    <property type="term" value="F:protein phosphatase inhibitor activity"/>
    <property type="evidence" value="ECO:0007669"/>
    <property type="project" value="UniProtKB-UniRule"/>
</dbReference>
<name>A0A452UVM2_URSMA</name>
<dbReference type="GeneTree" id="ENSGT00960000190975"/>
<evidence type="ECO:0000256" key="1">
    <source>
        <dbReference type="ARBA" id="ARBA00005483"/>
    </source>
</evidence>
<dbReference type="Pfam" id="PF05361">
    <property type="entry name" value="PP1_inhibitor"/>
    <property type="match status" value="1"/>
</dbReference>
<dbReference type="OMA" id="CKSPTED"/>